<dbReference type="Proteomes" id="UP000499080">
    <property type="component" value="Unassembled WGS sequence"/>
</dbReference>
<protein>
    <submittedName>
        <fullName evidence="1">Uncharacterized protein</fullName>
    </submittedName>
</protein>
<dbReference type="SUPFAM" id="SSF53098">
    <property type="entry name" value="Ribonuclease H-like"/>
    <property type="match status" value="1"/>
</dbReference>
<dbReference type="InterPro" id="IPR012337">
    <property type="entry name" value="RNaseH-like_sf"/>
</dbReference>
<name>A0A4Y2MVR9_ARAVE</name>
<proteinExistence type="predicted"/>
<comment type="caution">
    <text evidence="1">The sequence shown here is derived from an EMBL/GenBank/DDBJ whole genome shotgun (WGS) entry which is preliminary data.</text>
</comment>
<evidence type="ECO:0000313" key="1">
    <source>
        <dbReference type="EMBL" id="GBN29947.1"/>
    </source>
</evidence>
<accession>A0A4Y2MVR9</accession>
<dbReference type="OrthoDB" id="1938712at2759"/>
<reference evidence="1 2" key="1">
    <citation type="journal article" date="2019" name="Sci. Rep.">
        <title>Orb-weaving spider Araneus ventricosus genome elucidates the spidroin gene catalogue.</title>
        <authorList>
            <person name="Kono N."/>
            <person name="Nakamura H."/>
            <person name="Ohtoshi R."/>
            <person name="Moran D.A.P."/>
            <person name="Shinohara A."/>
            <person name="Yoshida Y."/>
            <person name="Fujiwara M."/>
            <person name="Mori M."/>
            <person name="Tomita M."/>
            <person name="Arakawa K."/>
        </authorList>
    </citation>
    <scope>NUCLEOTIDE SEQUENCE [LARGE SCALE GENOMIC DNA]</scope>
</reference>
<dbReference type="AlphaFoldDB" id="A0A4Y2MVR9"/>
<evidence type="ECO:0000313" key="2">
    <source>
        <dbReference type="Proteomes" id="UP000499080"/>
    </source>
</evidence>
<dbReference type="EMBL" id="BGPR01007844">
    <property type="protein sequence ID" value="GBN29947.1"/>
    <property type="molecule type" value="Genomic_DNA"/>
</dbReference>
<gene>
    <name evidence="1" type="ORF">AVEN_9281_1</name>
</gene>
<dbReference type="Gene3D" id="3.30.420.10">
    <property type="entry name" value="Ribonuclease H-like superfamily/Ribonuclease H"/>
    <property type="match status" value="1"/>
</dbReference>
<dbReference type="GO" id="GO:0003676">
    <property type="term" value="F:nucleic acid binding"/>
    <property type="evidence" value="ECO:0007669"/>
    <property type="project" value="InterPro"/>
</dbReference>
<organism evidence="1 2">
    <name type="scientific">Araneus ventricosus</name>
    <name type="common">Orbweaver spider</name>
    <name type="synonym">Epeira ventricosa</name>
    <dbReference type="NCBI Taxonomy" id="182803"/>
    <lineage>
        <taxon>Eukaryota</taxon>
        <taxon>Metazoa</taxon>
        <taxon>Ecdysozoa</taxon>
        <taxon>Arthropoda</taxon>
        <taxon>Chelicerata</taxon>
        <taxon>Arachnida</taxon>
        <taxon>Araneae</taxon>
        <taxon>Araneomorphae</taxon>
        <taxon>Entelegynae</taxon>
        <taxon>Araneoidea</taxon>
        <taxon>Araneidae</taxon>
        <taxon>Araneus</taxon>
    </lineage>
</organism>
<dbReference type="InterPro" id="IPR036397">
    <property type="entry name" value="RNaseH_sf"/>
</dbReference>
<keyword evidence="2" id="KW-1185">Reference proteome</keyword>
<sequence length="125" mass="14435">MLPKTRENAAFYGLTCTGYYKVTVEDLRRKNHRGNASNANIAFITIFLHVHLDVVSPLPPFRNNRYFLTFINRFTRGVETVPMVHQAARTLHRFSYRNGFLVLAYPRLLLSTNAQAFRTISSRSV</sequence>